<dbReference type="RefSeq" id="WP_096241362.1">
    <property type="nucleotide sequence ID" value="NZ_LT907978.1"/>
</dbReference>
<organism evidence="3 4">
    <name type="scientific">Anaerobutyricum hallii</name>
    <dbReference type="NCBI Taxonomy" id="39488"/>
    <lineage>
        <taxon>Bacteria</taxon>
        <taxon>Bacillati</taxon>
        <taxon>Bacillota</taxon>
        <taxon>Clostridia</taxon>
        <taxon>Lachnospirales</taxon>
        <taxon>Lachnospiraceae</taxon>
        <taxon>Anaerobutyricum</taxon>
    </lineage>
</organism>
<sequence length="595" mass="63466">MNNFGRTVLALGLGTVMTFTNPECFFQAESEPTMVYAAEKAAVQGRKLTVQSRSSISVRVSADCLGKSESTIEVTTKKEEGTKASSEKNTEGSSTRKDESQTNHTTESTHTTSGSGTSSGTEGSSGSGSQTSGGNSTSGSSTSESSGSGSSTSGSSASENGTSGSSSSNGVSHQTEQTSSSASGSDGQADSNKNTTQDKNSDHLEDDRTNGNTDNTAQNNKISTRKDMEIRTKSAVKNIKEEIAEEDAPDGSDTVNTFIPKVYNDTRLSMKNHKEYIAGYIYFNQGDSAWNQNGYCIAKAGCGPTSMAVVITSLTGKWVTPLDTAIWGYQHGFYSREGSAHEMIPAMAAAYGLRCQGVGTDYQAIKKALKAGKPVVCLMGPGYFTRGGHFMVLVAIDNNDCVTVADVGSRTRSAYKYRLADVIAQSKGASAGGPFWVMSYDKGSSAARREKAIKNYTQEDMEEDFADASYMKVTGELPELLKKEKKEVSVKKVVSILKMSTGGSLLNTLRVNDTGSSFSPISRSSQLVSITVKAKDTKGAKGVKEAGNAEELKKSQDQALTLKQDIARRQWEKKIPLSKLECYLKGTIEKNAFTK</sequence>
<feature type="compositionally biased region" description="Basic and acidic residues" evidence="1">
    <location>
        <begin position="75"/>
        <end position="101"/>
    </location>
</feature>
<dbReference type="Pfam" id="PF13529">
    <property type="entry name" value="Peptidase_C39_2"/>
    <property type="match status" value="1"/>
</dbReference>
<feature type="compositionally biased region" description="Polar residues" evidence="1">
    <location>
        <begin position="210"/>
        <end position="222"/>
    </location>
</feature>
<evidence type="ECO:0000256" key="1">
    <source>
        <dbReference type="SAM" id="MobiDB-lite"/>
    </source>
</evidence>
<evidence type="ECO:0000313" key="4">
    <source>
        <dbReference type="Proteomes" id="UP000217549"/>
    </source>
</evidence>
<dbReference type="Gene3D" id="3.90.70.10">
    <property type="entry name" value="Cysteine proteinases"/>
    <property type="match status" value="1"/>
</dbReference>
<keyword evidence="4" id="KW-1185">Reference proteome</keyword>
<dbReference type="KEGG" id="ehl:EHLA_3128"/>
<evidence type="ECO:0000313" key="3">
    <source>
        <dbReference type="EMBL" id="SOB73676.1"/>
    </source>
</evidence>
<gene>
    <name evidence="3" type="ORF">EHLA_3128</name>
</gene>
<feature type="compositionally biased region" description="Basic and acidic residues" evidence="1">
    <location>
        <begin position="199"/>
        <end position="209"/>
    </location>
</feature>
<dbReference type="AlphaFoldDB" id="A0A285PX00"/>
<evidence type="ECO:0000259" key="2">
    <source>
        <dbReference type="Pfam" id="PF13529"/>
    </source>
</evidence>
<feature type="region of interest" description="Disordered" evidence="1">
    <location>
        <begin position="73"/>
        <end position="228"/>
    </location>
</feature>
<reference evidence="4" key="1">
    <citation type="submission" date="2017-09" db="EMBL/GenBank/DDBJ databases">
        <authorList>
            <person name="Shetty A S."/>
        </authorList>
    </citation>
    <scope>NUCLEOTIDE SEQUENCE [LARGE SCALE GENOMIC DNA]</scope>
</reference>
<accession>A0A285PX00</accession>
<name>A0A285PX00_9FIRM</name>
<proteinExistence type="predicted"/>
<protein>
    <submittedName>
        <fullName evidence="3">Peptidase_C39 like family</fullName>
    </submittedName>
</protein>
<feature type="domain" description="Peptidase C39-like" evidence="2">
    <location>
        <begin position="282"/>
        <end position="406"/>
    </location>
</feature>
<feature type="compositionally biased region" description="Low complexity" evidence="1">
    <location>
        <begin position="102"/>
        <end position="191"/>
    </location>
</feature>
<dbReference type="InterPro" id="IPR039564">
    <property type="entry name" value="Peptidase_C39-like"/>
</dbReference>
<dbReference type="Proteomes" id="UP000217549">
    <property type="component" value="Chromosome I"/>
</dbReference>
<dbReference type="EMBL" id="LT907978">
    <property type="protein sequence ID" value="SOB73676.1"/>
    <property type="molecule type" value="Genomic_DNA"/>
</dbReference>